<proteinExistence type="predicted"/>
<keyword evidence="2" id="KW-1185">Reference proteome</keyword>
<protein>
    <submittedName>
        <fullName evidence="1">Gfo/Idh/MocA family oxidoreductase</fullName>
    </submittedName>
</protein>
<name>A0ABD5T2B9_9EURY</name>
<dbReference type="Gene3D" id="3.40.50.720">
    <property type="entry name" value="NAD(P)-binding Rossmann-like Domain"/>
    <property type="match status" value="1"/>
</dbReference>
<reference evidence="1 2" key="1">
    <citation type="journal article" date="2019" name="Int. J. Syst. Evol. Microbiol.">
        <title>The Global Catalogue of Microorganisms (GCM) 10K type strain sequencing project: providing services to taxonomists for standard genome sequencing and annotation.</title>
        <authorList>
            <consortium name="The Broad Institute Genomics Platform"/>
            <consortium name="The Broad Institute Genome Sequencing Center for Infectious Disease"/>
            <person name="Wu L."/>
            <person name="Ma J."/>
        </authorList>
    </citation>
    <scope>NUCLEOTIDE SEQUENCE [LARGE SCALE GENOMIC DNA]</scope>
    <source>
        <strain evidence="1 2">PJ61</strain>
    </source>
</reference>
<organism evidence="1 2">
    <name type="scientific">Halorubrum pallidum</name>
    <dbReference type="NCBI Taxonomy" id="1526114"/>
    <lineage>
        <taxon>Archaea</taxon>
        <taxon>Methanobacteriati</taxon>
        <taxon>Methanobacteriota</taxon>
        <taxon>Stenosarchaea group</taxon>
        <taxon>Halobacteria</taxon>
        <taxon>Halobacteriales</taxon>
        <taxon>Haloferacaceae</taxon>
        <taxon>Halorubrum</taxon>
    </lineage>
</organism>
<comment type="caution">
    <text evidence="1">The sequence shown here is derived from an EMBL/GenBank/DDBJ whole genome shotgun (WGS) entry which is preliminary data.</text>
</comment>
<evidence type="ECO:0000313" key="1">
    <source>
        <dbReference type="EMBL" id="MFC6771353.1"/>
    </source>
</evidence>
<sequence>MTQKPLRIGVLGYRFMGKAHANALARLPMFFPDAPAVERHTLVGRDEDALADA</sequence>
<dbReference type="EMBL" id="JBHSWT010000348">
    <property type="protein sequence ID" value="MFC6771353.1"/>
    <property type="molecule type" value="Genomic_DNA"/>
</dbReference>
<gene>
    <name evidence="1" type="ORF">ACFQDD_07480</name>
</gene>
<evidence type="ECO:0000313" key="2">
    <source>
        <dbReference type="Proteomes" id="UP001596274"/>
    </source>
</evidence>
<dbReference type="AlphaFoldDB" id="A0ABD5T2B9"/>
<feature type="non-terminal residue" evidence="1">
    <location>
        <position position="53"/>
    </location>
</feature>
<accession>A0ABD5T2B9</accession>
<dbReference type="Proteomes" id="UP001596274">
    <property type="component" value="Unassembled WGS sequence"/>
</dbReference>